<gene>
    <name evidence="1" type="ORF">METHB2_690002</name>
</gene>
<sequence>MTEERMRQRVKAKPITSQITGKMLSDIFRVPVEIEKLRLGMQAISRPIVPKSLGAIVEENISARFNVKGLHWYKHVSGMHDKRPYIFEILIIETENQAHYVGVNHSVTFGDFLRKAGIKVVEKGKSRIWSKDIKGALDKSCKVSIPLLFI</sequence>
<dbReference type="AlphaFoldDB" id="A0A8S0XKY2"/>
<proteinExistence type="predicted"/>
<evidence type="ECO:0000313" key="1">
    <source>
        <dbReference type="EMBL" id="CAA9892382.1"/>
    </source>
</evidence>
<name>A0A8S0XKY2_9GAMM</name>
<comment type="caution">
    <text evidence="1">The sequence shown here is derived from an EMBL/GenBank/DDBJ whole genome shotgun (WGS) entry which is preliminary data.</text>
</comment>
<dbReference type="EMBL" id="CADCXN010000101">
    <property type="protein sequence ID" value="CAA9892382.1"/>
    <property type="molecule type" value="Genomic_DNA"/>
</dbReference>
<accession>A0A8S0XKY2</accession>
<evidence type="ECO:0000313" key="2">
    <source>
        <dbReference type="Proteomes" id="UP000494216"/>
    </source>
</evidence>
<organism evidence="1 2">
    <name type="scientific">Candidatus Methylobacter favarea</name>
    <dbReference type="NCBI Taxonomy" id="2707345"/>
    <lineage>
        <taxon>Bacteria</taxon>
        <taxon>Pseudomonadati</taxon>
        <taxon>Pseudomonadota</taxon>
        <taxon>Gammaproteobacteria</taxon>
        <taxon>Methylococcales</taxon>
        <taxon>Methylococcaceae</taxon>
        <taxon>Methylobacter</taxon>
    </lineage>
</organism>
<keyword evidence="2" id="KW-1185">Reference proteome</keyword>
<protein>
    <submittedName>
        <fullName evidence="1">Uncharacterized protein</fullName>
    </submittedName>
</protein>
<reference evidence="1 2" key="1">
    <citation type="submission" date="2020-02" db="EMBL/GenBank/DDBJ databases">
        <authorList>
            <person name="Hogendoorn C."/>
        </authorList>
    </citation>
    <scope>NUCLEOTIDE SEQUENCE [LARGE SCALE GENOMIC DNA]</scope>
    <source>
        <strain evidence="1">METHB21</strain>
    </source>
</reference>
<dbReference type="Proteomes" id="UP000494216">
    <property type="component" value="Unassembled WGS sequence"/>
</dbReference>
<dbReference type="RefSeq" id="WP_174627165.1">
    <property type="nucleotide sequence ID" value="NZ_CADCXN010000101.1"/>
</dbReference>